<name>A0AAV4LL13_BABCB</name>
<dbReference type="AlphaFoldDB" id="A0AAV4LL13"/>
<evidence type="ECO:0000313" key="1">
    <source>
        <dbReference type="EMBL" id="GIX60682.1"/>
    </source>
</evidence>
<dbReference type="GeneID" id="94192165"/>
<gene>
    <name evidence="1" type="ORF">BcabD6B2_01170</name>
</gene>
<organism evidence="1 2">
    <name type="scientific">Babesia caballi</name>
    <dbReference type="NCBI Taxonomy" id="5871"/>
    <lineage>
        <taxon>Eukaryota</taxon>
        <taxon>Sar</taxon>
        <taxon>Alveolata</taxon>
        <taxon>Apicomplexa</taxon>
        <taxon>Aconoidasida</taxon>
        <taxon>Piroplasmida</taxon>
        <taxon>Babesiidae</taxon>
        <taxon>Babesia</taxon>
    </lineage>
</organism>
<keyword evidence="2" id="KW-1185">Reference proteome</keyword>
<comment type="caution">
    <text evidence="1">The sequence shown here is derived from an EMBL/GenBank/DDBJ whole genome shotgun (WGS) entry which is preliminary data.</text>
</comment>
<dbReference type="RefSeq" id="XP_067712753.1">
    <property type="nucleotide sequence ID" value="XM_067856652.1"/>
</dbReference>
<evidence type="ECO:0000313" key="2">
    <source>
        <dbReference type="Proteomes" id="UP001497744"/>
    </source>
</evidence>
<dbReference type="EMBL" id="BPLF01000001">
    <property type="protein sequence ID" value="GIX60682.1"/>
    <property type="molecule type" value="Genomic_DNA"/>
</dbReference>
<proteinExistence type="predicted"/>
<protein>
    <submittedName>
        <fullName evidence="1">Uncharacterized protein</fullName>
    </submittedName>
</protein>
<reference evidence="1 2" key="1">
    <citation type="submission" date="2021-06" db="EMBL/GenBank/DDBJ databases">
        <title>Genome sequence of Babesia caballi.</title>
        <authorList>
            <person name="Yamagishi J."/>
            <person name="Kidaka T."/>
            <person name="Ochi A."/>
        </authorList>
    </citation>
    <scope>NUCLEOTIDE SEQUENCE [LARGE SCALE GENOMIC DNA]</scope>
    <source>
        <strain evidence="1">USDA-D6B2</strain>
    </source>
</reference>
<dbReference type="Proteomes" id="UP001497744">
    <property type="component" value="Unassembled WGS sequence"/>
</dbReference>
<accession>A0AAV4LL13</accession>
<sequence length="320" mass="36495">MIVPIMSPAAPWDMSAELDTVVLLTSKSTIVLAIFIAPALSLAIAFVRGRVSPKHSLADRIQGTSHLQVQDVIRYWRHRIQCDKGGIVELWSFLTFSRVTKWNVNQIAAYRLRGLHIDLDNLHARLVGARLLRRVLFYVQRQRGENQLHARHVDRRRQTSDVLLGRLAADPTHNLRHDPPEVEITIASDAHHFLVQMRLLQVLYHDVVVQVVHQKDVGVRHQQPRRVVQHVPDRDGILSVLPELRPVLRDGVVERYFELRHEAEHGSGNQAVHQVADLEERRGVHGPALIHPHVPVRQVDLHVAIPNHGYLTRNDKGVVL</sequence>